<proteinExistence type="predicted"/>
<dbReference type="EMBL" id="JBHTHR010001536">
    <property type="protein sequence ID" value="MFD0804301.1"/>
    <property type="molecule type" value="Genomic_DNA"/>
</dbReference>
<keyword evidence="2" id="KW-1185">Reference proteome</keyword>
<evidence type="ECO:0000313" key="2">
    <source>
        <dbReference type="Proteomes" id="UP001596956"/>
    </source>
</evidence>
<sequence>MAEELKLSIMTILKHSVPIRDRLFADGITCACGRPLNHNFWCSARWDAHDMPRGRRPFPEPQETLAVNALLRGDLVADIAKAVGAGPDSVWRLRRTLSDSQRAERALAMRHRLANGRGLQGEALMAKIEAAVSRRLDPVLRDDVISEIYLAVVEGRVEAEQIGAVVRSFVSRGMA</sequence>
<protein>
    <submittedName>
        <fullName evidence="1">Uncharacterized protein</fullName>
    </submittedName>
</protein>
<evidence type="ECO:0000313" key="1">
    <source>
        <dbReference type="EMBL" id="MFD0804301.1"/>
    </source>
</evidence>
<name>A0ABW3BMJ8_9ACTN</name>
<accession>A0ABW3BMJ8</accession>
<dbReference type="Proteomes" id="UP001596956">
    <property type="component" value="Unassembled WGS sequence"/>
</dbReference>
<gene>
    <name evidence="1" type="ORF">ACFQZU_23700</name>
</gene>
<comment type="caution">
    <text evidence="1">The sequence shown here is derived from an EMBL/GenBank/DDBJ whole genome shotgun (WGS) entry which is preliminary data.</text>
</comment>
<organism evidence="1 2">
    <name type="scientific">Streptomonospora algeriensis</name>
    <dbReference type="NCBI Taxonomy" id="995084"/>
    <lineage>
        <taxon>Bacteria</taxon>
        <taxon>Bacillati</taxon>
        <taxon>Actinomycetota</taxon>
        <taxon>Actinomycetes</taxon>
        <taxon>Streptosporangiales</taxon>
        <taxon>Nocardiopsidaceae</taxon>
        <taxon>Streptomonospora</taxon>
    </lineage>
</organism>
<reference evidence="2" key="1">
    <citation type="journal article" date="2019" name="Int. J. Syst. Evol. Microbiol.">
        <title>The Global Catalogue of Microorganisms (GCM) 10K type strain sequencing project: providing services to taxonomists for standard genome sequencing and annotation.</title>
        <authorList>
            <consortium name="The Broad Institute Genomics Platform"/>
            <consortium name="The Broad Institute Genome Sequencing Center for Infectious Disease"/>
            <person name="Wu L."/>
            <person name="Ma J."/>
        </authorList>
    </citation>
    <scope>NUCLEOTIDE SEQUENCE [LARGE SCALE GENOMIC DNA]</scope>
    <source>
        <strain evidence="2">CCUG 63369</strain>
    </source>
</reference>
<feature type="non-terminal residue" evidence="1">
    <location>
        <position position="175"/>
    </location>
</feature>